<sequence>MSKAAITGVDDSDGDVLLPGTDVYVNRGYISLKADNVKNAMNTTGYSMENFMGNNIPVLMVALGEDVDFSKSRTEQCFVMISRSFGNFGANNQLAYGDLKITKYYRDC</sequence>
<name>A0A5Q4ZNY4_9GAMM</name>
<proteinExistence type="predicted"/>
<gene>
    <name evidence="1" type="ORF">AW0309160_01387</name>
</gene>
<reference evidence="1" key="1">
    <citation type="submission" date="2019-09" db="EMBL/GenBank/DDBJ databases">
        <authorList>
            <person name="Hjerde E."/>
        </authorList>
    </citation>
    <scope>NUCLEOTIDE SEQUENCE</scope>
    <source>
        <strain evidence="1">06/09/160</strain>
    </source>
</reference>
<organism evidence="1">
    <name type="scientific">Aliivibrio wodanis</name>
    <dbReference type="NCBI Taxonomy" id="80852"/>
    <lineage>
        <taxon>Bacteria</taxon>
        <taxon>Pseudomonadati</taxon>
        <taxon>Pseudomonadota</taxon>
        <taxon>Gammaproteobacteria</taxon>
        <taxon>Vibrionales</taxon>
        <taxon>Vibrionaceae</taxon>
        <taxon>Aliivibrio</taxon>
    </lineage>
</organism>
<accession>A0A5Q4ZNY4</accession>
<evidence type="ECO:0000313" key="1">
    <source>
        <dbReference type="EMBL" id="VVV04004.1"/>
    </source>
</evidence>
<dbReference type="EMBL" id="LR721750">
    <property type="protein sequence ID" value="VVV04004.1"/>
    <property type="molecule type" value="Genomic_DNA"/>
</dbReference>
<dbReference type="AlphaFoldDB" id="A0A5Q4ZNY4"/>
<protein>
    <submittedName>
        <fullName evidence="1">Uncharacterized protein</fullName>
    </submittedName>
</protein>